<dbReference type="SUPFAM" id="SSF51206">
    <property type="entry name" value="cAMP-binding domain-like"/>
    <property type="match status" value="1"/>
</dbReference>
<reference evidence="2" key="1">
    <citation type="journal article" date="2019" name="Int. J. Syst. Evol. Microbiol.">
        <title>The Global Catalogue of Microorganisms (GCM) 10K type strain sequencing project: providing services to taxonomists for standard genome sequencing and annotation.</title>
        <authorList>
            <consortium name="The Broad Institute Genomics Platform"/>
            <consortium name="The Broad Institute Genome Sequencing Center for Infectious Disease"/>
            <person name="Wu L."/>
            <person name="Ma J."/>
        </authorList>
    </citation>
    <scope>NUCLEOTIDE SEQUENCE [LARGE SCALE GENOMIC DNA]</scope>
    <source>
        <strain evidence="2">CECT 7477</strain>
    </source>
</reference>
<keyword evidence="2" id="KW-1185">Reference proteome</keyword>
<proteinExistence type="predicted"/>
<dbReference type="InterPro" id="IPR014710">
    <property type="entry name" value="RmlC-like_jellyroll"/>
</dbReference>
<gene>
    <name evidence="1" type="ORF">ACFOUT_15250</name>
</gene>
<evidence type="ECO:0000313" key="2">
    <source>
        <dbReference type="Proteomes" id="UP001595814"/>
    </source>
</evidence>
<sequence>MKALQNHIAKYIDINVDKFEELFDYFKVIHVRKKDHLEMYTGPVFQHNYFVIKGCLHMYFLTEKGDQQSVQFAIENWWINDPLSLCHQKESEFQLQAVEKSTVLAISQSDQELLLTEIPKLERYFRVMNQIGFGAALHRIKYMYEASKAARYFQFVERYPQFAQRVPQYLIASFLGLTPEYVSEIRAKNRS</sequence>
<comment type="caution">
    <text evidence="1">The sequence shown here is derived from an EMBL/GenBank/DDBJ whole genome shotgun (WGS) entry which is preliminary data.</text>
</comment>
<dbReference type="Gene3D" id="2.60.120.10">
    <property type="entry name" value="Jelly Rolls"/>
    <property type="match status" value="1"/>
</dbReference>
<dbReference type="InterPro" id="IPR018490">
    <property type="entry name" value="cNMP-bd_dom_sf"/>
</dbReference>
<dbReference type="RefSeq" id="WP_192461945.1">
    <property type="nucleotide sequence ID" value="NZ_JACYFJ010000002.1"/>
</dbReference>
<protein>
    <submittedName>
        <fullName evidence="1">Crp/Fnr family transcriptional regulator</fullName>
    </submittedName>
</protein>
<accession>A0ABV8JTV9</accession>
<evidence type="ECO:0000313" key="1">
    <source>
        <dbReference type="EMBL" id="MFC4097246.1"/>
    </source>
</evidence>
<dbReference type="Proteomes" id="UP001595814">
    <property type="component" value="Unassembled WGS sequence"/>
</dbReference>
<dbReference type="EMBL" id="JBHSAW010000010">
    <property type="protein sequence ID" value="MFC4097246.1"/>
    <property type="molecule type" value="Genomic_DNA"/>
</dbReference>
<name>A0ABV8JTV9_9FLAO</name>
<organism evidence="1 2">
    <name type="scientific">Euzebyella saccharophila</name>
    <dbReference type="NCBI Taxonomy" id="679664"/>
    <lineage>
        <taxon>Bacteria</taxon>
        <taxon>Pseudomonadati</taxon>
        <taxon>Bacteroidota</taxon>
        <taxon>Flavobacteriia</taxon>
        <taxon>Flavobacteriales</taxon>
        <taxon>Flavobacteriaceae</taxon>
        <taxon>Euzebyella</taxon>
    </lineage>
</organism>